<evidence type="ECO:0000313" key="4">
    <source>
        <dbReference type="Proteomes" id="UP000003280"/>
    </source>
</evidence>
<dbReference type="STRING" id="862517.HMPREF9225_0808"/>
<dbReference type="PANTHER" id="PTHR35568:SF1">
    <property type="entry name" value="TRANSCRIPTIONAL REGULATOR DAUR"/>
    <property type="match status" value="1"/>
</dbReference>
<dbReference type="Pfam" id="PF13309">
    <property type="entry name" value="HTH_22"/>
    <property type="match status" value="1"/>
</dbReference>
<name>E0NKW9_9FIRM</name>
<accession>E0NKW9</accession>
<feature type="domain" description="YheO-like" evidence="1">
    <location>
        <begin position="10"/>
        <end position="122"/>
    </location>
</feature>
<dbReference type="HOGENOM" id="CLU_080179_2_0_9"/>
<protein>
    <submittedName>
        <fullName evidence="3">YheO-like protein</fullName>
    </submittedName>
</protein>
<comment type="caution">
    <text evidence="3">The sequence shown here is derived from an EMBL/GenBank/DDBJ whole genome shotgun (WGS) entry which is preliminary data.</text>
</comment>
<dbReference type="PANTHER" id="PTHR35568">
    <property type="entry name" value="TRANSCRIPTIONAL REGULATOR DAUR"/>
    <property type="match status" value="1"/>
</dbReference>
<dbReference type="InterPro" id="IPR013559">
    <property type="entry name" value="YheO"/>
</dbReference>
<organism evidence="3 4">
    <name type="scientific">Peptoniphilus duerdenii ATCC BAA-1640</name>
    <dbReference type="NCBI Taxonomy" id="862517"/>
    <lineage>
        <taxon>Bacteria</taxon>
        <taxon>Bacillati</taxon>
        <taxon>Bacillota</taxon>
        <taxon>Tissierellia</taxon>
        <taxon>Tissierellales</taxon>
        <taxon>Peptoniphilaceae</taxon>
        <taxon>Peptoniphilus</taxon>
    </lineage>
</organism>
<gene>
    <name evidence="3" type="ORF">HMPREF9225_0808</name>
</gene>
<evidence type="ECO:0000259" key="2">
    <source>
        <dbReference type="Pfam" id="PF13309"/>
    </source>
</evidence>
<feature type="domain" description="Transcriptional regulator DauR-like HTH" evidence="2">
    <location>
        <begin position="152"/>
        <end position="213"/>
    </location>
</feature>
<reference evidence="3 4" key="1">
    <citation type="submission" date="2010-07" db="EMBL/GenBank/DDBJ databases">
        <authorList>
            <person name="Muzny D."/>
            <person name="Qin X."/>
            <person name="Deng J."/>
            <person name="Jiang H."/>
            <person name="Liu Y."/>
            <person name="Qu J."/>
            <person name="Song X.-Z."/>
            <person name="Zhang L."/>
            <person name="Thornton R."/>
            <person name="Coyle M."/>
            <person name="Francisco L."/>
            <person name="Jackson L."/>
            <person name="Javaid M."/>
            <person name="Korchina V."/>
            <person name="Kovar C."/>
            <person name="Mata R."/>
            <person name="Mathew T."/>
            <person name="Ngo R."/>
            <person name="Nguyen L."/>
            <person name="Nguyen N."/>
            <person name="Okwuonu G."/>
            <person name="Ongeri F."/>
            <person name="Pham C."/>
            <person name="Simmons D."/>
            <person name="Wilczek-Boney K."/>
            <person name="Hale W."/>
            <person name="Jakkamsetti A."/>
            <person name="Pham P."/>
            <person name="Ruth R."/>
            <person name="San Lucas F."/>
            <person name="Warren J."/>
            <person name="Zhang J."/>
            <person name="Zhao Z."/>
            <person name="Zhou C."/>
            <person name="Zhu D."/>
            <person name="Lee S."/>
            <person name="Bess C."/>
            <person name="Blankenburg K."/>
            <person name="Forbes L."/>
            <person name="Fu Q."/>
            <person name="Gubbala S."/>
            <person name="Hirani K."/>
            <person name="Jayaseelan J.C."/>
            <person name="Lara F."/>
            <person name="Munidasa M."/>
            <person name="Palculict T."/>
            <person name="Patil S."/>
            <person name="Pu L.-L."/>
            <person name="Saada N."/>
            <person name="Tang L."/>
            <person name="Weissenberger G."/>
            <person name="Zhu Y."/>
            <person name="Hemphill L."/>
            <person name="Shang Y."/>
            <person name="Youmans B."/>
            <person name="Ayvaz T."/>
            <person name="Ross M."/>
            <person name="Santibanez J."/>
            <person name="Aqrawi P."/>
            <person name="Gross S."/>
            <person name="Joshi V."/>
            <person name="Fowler G."/>
            <person name="Nazareth L."/>
            <person name="Reid J."/>
            <person name="Worley K."/>
            <person name="Petrosino J."/>
            <person name="Highlander S."/>
            <person name="Gibbs R."/>
        </authorList>
    </citation>
    <scope>NUCLEOTIDE SEQUENCE [LARGE SCALE GENOMIC DNA]</scope>
    <source>
        <strain evidence="3 4">ATCC BAA-1640</strain>
    </source>
</reference>
<dbReference type="Proteomes" id="UP000003280">
    <property type="component" value="Unassembled WGS sequence"/>
</dbReference>
<dbReference type="EMBL" id="AEEH01000032">
    <property type="protein sequence ID" value="EFM25537.1"/>
    <property type="molecule type" value="Genomic_DNA"/>
</dbReference>
<dbReference type="AlphaFoldDB" id="E0NKW9"/>
<evidence type="ECO:0000259" key="1">
    <source>
        <dbReference type="Pfam" id="PF08348"/>
    </source>
</evidence>
<dbReference type="InterPro" id="IPR039445">
    <property type="entry name" value="DauR-like_HTH"/>
</dbReference>
<proteinExistence type="predicted"/>
<dbReference type="Pfam" id="PF08348">
    <property type="entry name" value="PAS_6"/>
    <property type="match status" value="1"/>
</dbReference>
<dbReference type="eggNOG" id="COG2964">
    <property type="taxonomic scope" value="Bacteria"/>
</dbReference>
<dbReference type="InterPro" id="IPR039446">
    <property type="entry name" value="DauR-like"/>
</dbReference>
<evidence type="ECO:0000313" key="3">
    <source>
        <dbReference type="EMBL" id="EFM25537.1"/>
    </source>
</evidence>
<dbReference type="RefSeq" id="WP_008901623.1">
    <property type="nucleotide sequence ID" value="NZ_GL397071.1"/>
</dbReference>
<keyword evidence="4" id="KW-1185">Reference proteome</keyword>
<sequence length="220" mass="25669">MNTENRSNILKQYESIANFLATTLGKNVEIALLDYNEGKSKIIYLINGELSGRKIGDEYSGFSLRKILKTDYKTTDYVSNYIVMNEVSHRVFRASTFYIKDEGELIGMLNLHYDLTKFLEFRDFYENELLFGVDESKSEPKEFFTESIDLIVENMIKNVFIHWDRSVPTSKILDSANPIRQLYELGVFKFKGAINRVAELLDISNQTVYRYIKEIEESEK</sequence>
<dbReference type="OrthoDB" id="9796595at2"/>